<keyword evidence="2" id="KW-1185">Reference proteome</keyword>
<dbReference type="EMBL" id="BGZK01002165">
    <property type="protein sequence ID" value="GBP91373.1"/>
    <property type="molecule type" value="Genomic_DNA"/>
</dbReference>
<accession>A0A4C1ZWZ8</accession>
<protein>
    <submittedName>
        <fullName evidence="1">Uncharacterized protein</fullName>
    </submittedName>
</protein>
<dbReference type="AlphaFoldDB" id="A0A4C1ZWZ8"/>
<evidence type="ECO:0000313" key="2">
    <source>
        <dbReference type="Proteomes" id="UP000299102"/>
    </source>
</evidence>
<dbReference type="OrthoDB" id="9398329at2759"/>
<proteinExistence type="predicted"/>
<comment type="caution">
    <text evidence="1">The sequence shown here is derived from an EMBL/GenBank/DDBJ whole genome shotgun (WGS) entry which is preliminary data.</text>
</comment>
<organism evidence="1 2">
    <name type="scientific">Eumeta variegata</name>
    <name type="common">Bagworm moth</name>
    <name type="synonym">Eumeta japonica</name>
    <dbReference type="NCBI Taxonomy" id="151549"/>
    <lineage>
        <taxon>Eukaryota</taxon>
        <taxon>Metazoa</taxon>
        <taxon>Ecdysozoa</taxon>
        <taxon>Arthropoda</taxon>
        <taxon>Hexapoda</taxon>
        <taxon>Insecta</taxon>
        <taxon>Pterygota</taxon>
        <taxon>Neoptera</taxon>
        <taxon>Endopterygota</taxon>
        <taxon>Lepidoptera</taxon>
        <taxon>Glossata</taxon>
        <taxon>Ditrysia</taxon>
        <taxon>Tineoidea</taxon>
        <taxon>Psychidae</taxon>
        <taxon>Oiketicinae</taxon>
        <taxon>Eumeta</taxon>
    </lineage>
</organism>
<evidence type="ECO:0000313" key="1">
    <source>
        <dbReference type="EMBL" id="GBP91373.1"/>
    </source>
</evidence>
<gene>
    <name evidence="1" type="ORF">EVAR_90848_1</name>
</gene>
<dbReference type="Proteomes" id="UP000299102">
    <property type="component" value="Unassembled WGS sequence"/>
</dbReference>
<sequence>MFTLDRLSQSMRYIEWAQRHRSLPPLERAGALQVLTHEQTLARERMLALQRTLRGAGAGVGSSSGDGADAGAAAALALERAPTQGADGECDVAPVENVEI</sequence>
<reference evidence="1 2" key="1">
    <citation type="journal article" date="2019" name="Commun. Biol.">
        <title>The bagworm genome reveals a unique fibroin gene that provides high tensile strength.</title>
        <authorList>
            <person name="Kono N."/>
            <person name="Nakamura H."/>
            <person name="Ohtoshi R."/>
            <person name="Tomita M."/>
            <person name="Numata K."/>
            <person name="Arakawa K."/>
        </authorList>
    </citation>
    <scope>NUCLEOTIDE SEQUENCE [LARGE SCALE GENOMIC DNA]</scope>
</reference>
<name>A0A4C1ZWZ8_EUMVA</name>